<keyword evidence="4 7" id="KW-0472">Membrane</keyword>
<evidence type="ECO:0000256" key="6">
    <source>
        <dbReference type="SAM" id="MobiDB-lite"/>
    </source>
</evidence>
<dbReference type="PANTHER" id="PTHR31792:SF3">
    <property type="entry name" value="VACUOLAR ATPASE ASSEMBLY INTEGRAL MEMBRANE PROTEIN VMA21"/>
    <property type="match status" value="1"/>
</dbReference>
<keyword evidence="1 7" id="KW-0812">Transmembrane</keyword>
<evidence type="ECO:0008006" key="10">
    <source>
        <dbReference type="Google" id="ProtNLM"/>
    </source>
</evidence>
<dbReference type="PANTHER" id="PTHR31792">
    <property type="entry name" value="VACUOLAR ATPASE ASSEMBLY INTEGRAL MEMBRANE PROTEIN VMA21"/>
    <property type="match status" value="1"/>
</dbReference>
<organism evidence="8 9">
    <name type="scientific">Polypedilum vanderplanki</name>
    <name type="common">Sleeping chironomid midge</name>
    <dbReference type="NCBI Taxonomy" id="319348"/>
    <lineage>
        <taxon>Eukaryota</taxon>
        <taxon>Metazoa</taxon>
        <taxon>Ecdysozoa</taxon>
        <taxon>Arthropoda</taxon>
        <taxon>Hexapoda</taxon>
        <taxon>Insecta</taxon>
        <taxon>Pterygota</taxon>
        <taxon>Neoptera</taxon>
        <taxon>Endopterygota</taxon>
        <taxon>Diptera</taxon>
        <taxon>Nematocera</taxon>
        <taxon>Chironomoidea</taxon>
        <taxon>Chironomidae</taxon>
        <taxon>Chironominae</taxon>
        <taxon>Polypedilum</taxon>
        <taxon>Polypedilum</taxon>
    </lineage>
</organism>
<comment type="caution">
    <text evidence="8">The sequence shown here is derived from an EMBL/GenBank/DDBJ whole genome shotgun (WGS) entry which is preliminary data.</text>
</comment>
<protein>
    <recommendedName>
        <fullName evidence="10">Vacuolar ATPase assembly integral membrane protein VMA21 homolog</fullName>
    </recommendedName>
</protein>
<evidence type="ECO:0000256" key="7">
    <source>
        <dbReference type="SAM" id="Phobius"/>
    </source>
</evidence>
<evidence type="ECO:0000256" key="2">
    <source>
        <dbReference type="ARBA" id="ARBA00022824"/>
    </source>
</evidence>
<dbReference type="GO" id="GO:0070072">
    <property type="term" value="P:vacuolar proton-transporting V-type ATPase complex assembly"/>
    <property type="evidence" value="ECO:0007669"/>
    <property type="project" value="InterPro"/>
</dbReference>
<proteinExistence type="predicted"/>
<evidence type="ECO:0000256" key="3">
    <source>
        <dbReference type="ARBA" id="ARBA00022989"/>
    </source>
</evidence>
<dbReference type="EMBL" id="JADBJN010000001">
    <property type="protein sequence ID" value="KAG5683228.1"/>
    <property type="molecule type" value="Genomic_DNA"/>
</dbReference>
<gene>
    <name evidence="8" type="ORF">PVAND_012521</name>
</gene>
<dbReference type="Proteomes" id="UP001107558">
    <property type="component" value="Chromosome 1"/>
</dbReference>
<accession>A0A9J6CMS4</accession>
<reference evidence="8" key="1">
    <citation type="submission" date="2021-03" db="EMBL/GenBank/DDBJ databases">
        <title>Chromosome level genome of the anhydrobiotic midge Polypedilum vanderplanki.</title>
        <authorList>
            <person name="Yoshida Y."/>
            <person name="Kikawada T."/>
            <person name="Gusev O."/>
        </authorList>
    </citation>
    <scope>NUCLEOTIDE SEQUENCE</scope>
    <source>
        <strain evidence="8">NIAS01</strain>
        <tissue evidence="8">Whole body or cell culture</tissue>
    </source>
</reference>
<keyword evidence="5" id="KW-0968">Cytoplasmic vesicle</keyword>
<dbReference type="OrthoDB" id="435282at2759"/>
<name>A0A9J6CMS4_POLVA</name>
<sequence>MGKKNKNVVKTEAVQEEQQEQMIEEKPVNPADDDALIPYHTKQASLAVIYLLFFSILMFTLPFASFYGVRHALHEYLQIDGFPNTCWSVLAAVVTVNFVIAVYAVVGFLDAKKEEQTVLQFSQNKAKIN</sequence>
<evidence type="ECO:0000256" key="5">
    <source>
        <dbReference type="ARBA" id="ARBA00023329"/>
    </source>
</evidence>
<dbReference type="GO" id="GO:0005789">
    <property type="term" value="C:endoplasmic reticulum membrane"/>
    <property type="evidence" value="ECO:0007669"/>
    <property type="project" value="TreeGrafter"/>
</dbReference>
<evidence type="ECO:0000256" key="4">
    <source>
        <dbReference type="ARBA" id="ARBA00023136"/>
    </source>
</evidence>
<keyword evidence="9" id="KW-1185">Reference proteome</keyword>
<evidence type="ECO:0000313" key="8">
    <source>
        <dbReference type="EMBL" id="KAG5683228.1"/>
    </source>
</evidence>
<dbReference type="AlphaFoldDB" id="A0A9J6CMS4"/>
<keyword evidence="2" id="KW-0256">Endoplasmic reticulum</keyword>
<evidence type="ECO:0000256" key="1">
    <source>
        <dbReference type="ARBA" id="ARBA00022692"/>
    </source>
</evidence>
<dbReference type="InterPro" id="IPR019013">
    <property type="entry name" value="Vma21"/>
</dbReference>
<feature type="region of interest" description="Disordered" evidence="6">
    <location>
        <begin position="1"/>
        <end position="25"/>
    </location>
</feature>
<evidence type="ECO:0000313" key="9">
    <source>
        <dbReference type="Proteomes" id="UP001107558"/>
    </source>
</evidence>
<feature type="transmembrane region" description="Helical" evidence="7">
    <location>
        <begin position="47"/>
        <end position="67"/>
    </location>
</feature>
<feature type="transmembrane region" description="Helical" evidence="7">
    <location>
        <begin position="87"/>
        <end position="109"/>
    </location>
</feature>
<dbReference type="GO" id="GO:0031410">
    <property type="term" value="C:cytoplasmic vesicle"/>
    <property type="evidence" value="ECO:0007669"/>
    <property type="project" value="UniProtKB-KW"/>
</dbReference>
<dbReference type="Pfam" id="PF09446">
    <property type="entry name" value="VMA21"/>
    <property type="match status" value="1"/>
</dbReference>
<keyword evidence="3 7" id="KW-1133">Transmembrane helix</keyword>